<dbReference type="CDD" id="cd03702">
    <property type="entry name" value="IF2_mtIF2_II"/>
    <property type="match status" value="1"/>
</dbReference>
<dbReference type="FunFam" id="2.40.30.10:FF:000007">
    <property type="entry name" value="Translation initiation factor IF-2"/>
    <property type="match status" value="1"/>
</dbReference>
<dbReference type="InterPro" id="IPR005225">
    <property type="entry name" value="Small_GTP-bd"/>
</dbReference>
<comment type="function">
    <text evidence="7 8 9">One of the essential components for the initiation of protein synthesis. Protects formylmethionyl-tRNA from spontaneous hydrolysis and promotes its binding to the 30S ribosomal subunits. Also involved in the hydrolysis of GTP during the formation of the 70S ribosomal complex.</text>
</comment>
<evidence type="ECO:0000256" key="1">
    <source>
        <dbReference type="ARBA" id="ARBA00007733"/>
    </source>
</evidence>
<evidence type="ECO:0000256" key="6">
    <source>
        <dbReference type="ARBA" id="ARBA00023134"/>
    </source>
</evidence>
<dbReference type="SUPFAM" id="SSF50447">
    <property type="entry name" value="Translation proteins"/>
    <property type="match status" value="2"/>
</dbReference>
<keyword evidence="3 8" id="KW-0396">Initiation factor</keyword>
<dbReference type="Pfam" id="PF04760">
    <property type="entry name" value="IF2_N"/>
    <property type="match status" value="1"/>
</dbReference>
<feature type="region of interest" description="G-domain" evidence="8">
    <location>
        <begin position="326"/>
        <end position="474"/>
    </location>
</feature>
<dbReference type="Gene3D" id="3.40.50.300">
    <property type="entry name" value="P-loop containing nucleotide triphosphate hydrolases"/>
    <property type="match status" value="1"/>
</dbReference>
<feature type="compositionally biased region" description="Low complexity" evidence="10">
    <location>
        <begin position="122"/>
        <end position="140"/>
    </location>
</feature>
<dbReference type="InterPro" id="IPR000795">
    <property type="entry name" value="T_Tr_GTP-bd_dom"/>
</dbReference>
<dbReference type="FunFam" id="3.40.50.300:FF:000019">
    <property type="entry name" value="Translation initiation factor IF-2"/>
    <property type="match status" value="1"/>
</dbReference>
<dbReference type="PANTHER" id="PTHR43381">
    <property type="entry name" value="TRANSLATION INITIATION FACTOR IF-2-RELATED"/>
    <property type="match status" value="1"/>
</dbReference>
<comment type="caution">
    <text evidence="12">The sequence shown here is derived from an EMBL/GenBank/DDBJ whole genome shotgun (WGS) entry which is preliminary data.</text>
</comment>
<feature type="region of interest" description="Disordered" evidence="10">
    <location>
        <begin position="211"/>
        <end position="231"/>
    </location>
</feature>
<dbReference type="InterPro" id="IPR006847">
    <property type="entry name" value="IF2_N"/>
</dbReference>
<dbReference type="AlphaFoldDB" id="A0A136Q3C6"/>
<dbReference type="PROSITE" id="PS51722">
    <property type="entry name" value="G_TR_2"/>
    <property type="match status" value="1"/>
</dbReference>
<feature type="binding site" evidence="8">
    <location>
        <begin position="432"/>
        <end position="435"/>
    </location>
    <ligand>
        <name>GTP</name>
        <dbReference type="ChEBI" id="CHEBI:37565"/>
    </ligand>
</feature>
<dbReference type="PROSITE" id="PS01176">
    <property type="entry name" value="IF2"/>
    <property type="match status" value="1"/>
</dbReference>
<dbReference type="InterPro" id="IPR023115">
    <property type="entry name" value="TIF_IF2_dom3"/>
</dbReference>
<comment type="subcellular location">
    <subcellularLocation>
        <location evidence="8">Cytoplasm</location>
    </subcellularLocation>
</comment>
<accession>A0A136Q3C6</accession>
<dbReference type="Pfam" id="PF00009">
    <property type="entry name" value="GTP_EFTU"/>
    <property type="match status" value="1"/>
</dbReference>
<evidence type="ECO:0000256" key="2">
    <source>
        <dbReference type="ARBA" id="ARBA00020675"/>
    </source>
</evidence>
<evidence type="ECO:0000256" key="4">
    <source>
        <dbReference type="ARBA" id="ARBA00022741"/>
    </source>
</evidence>
<dbReference type="SUPFAM" id="SSF52540">
    <property type="entry name" value="P-loop containing nucleoside triphosphate hydrolases"/>
    <property type="match status" value="1"/>
</dbReference>
<dbReference type="CDD" id="cd01887">
    <property type="entry name" value="IF2_eIF5B"/>
    <property type="match status" value="1"/>
</dbReference>
<dbReference type="FunFam" id="2.40.30.10:FF:000008">
    <property type="entry name" value="Translation initiation factor IF-2"/>
    <property type="match status" value="1"/>
</dbReference>
<proteinExistence type="inferred from homology"/>
<dbReference type="SUPFAM" id="SSF52156">
    <property type="entry name" value="Initiation factor IF2/eIF5b, domain 3"/>
    <property type="match status" value="1"/>
</dbReference>
<dbReference type="Proteomes" id="UP000070366">
    <property type="component" value="Unassembled WGS sequence"/>
</dbReference>
<dbReference type="InterPro" id="IPR044145">
    <property type="entry name" value="IF2_II"/>
</dbReference>
<dbReference type="NCBIfam" id="TIGR00231">
    <property type="entry name" value="small_GTP"/>
    <property type="match status" value="1"/>
</dbReference>
<dbReference type="InterPro" id="IPR015760">
    <property type="entry name" value="TIF_IF2"/>
</dbReference>
<dbReference type="STRING" id="626937.HMPREF3293_02385"/>
<feature type="domain" description="Tr-type G" evidence="11">
    <location>
        <begin position="323"/>
        <end position="492"/>
    </location>
</feature>
<dbReference type="GO" id="GO:0005525">
    <property type="term" value="F:GTP binding"/>
    <property type="evidence" value="ECO:0007669"/>
    <property type="project" value="UniProtKB-KW"/>
</dbReference>
<evidence type="ECO:0000256" key="8">
    <source>
        <dbReference type="HAMAP-Rule" id="MF_00100"/>
    </source>
</evidence>
<dbReference type="PANTHER" id="PTHR43381:SF5">
    <property type="entry name" value="TR-TYPE G DOMAIN-CONTAINING PROTEIN"/>
    <property type="match status" value="1"/>
</dbReference>
<dbReference type="Gene3D" id="2.40.30.10">
    <property type="entry name" value="Translation factors"/>
    <property type="match status" value="2"/>
</dbReference>
<keyword evidence="5 8" id="KW-0648">Protein biosynthesis</keyword>
<dbReference type="Pfam" id="PF22042">
    <property type="entry name" value="EF-G_D2"/>
    <property type="match status" value="1"/>
</dbReference>
<evidence type="ECO:0000256" key="7">
    <source>
        <dbReference type="ARBA" id="ARBA00025162"/>
    </source>
</evidence>
<evidence type="ECO:0000256" key="5">
    <source>
        <dbReference type="ARBA" id="ARBA00022917"/>
    </source>
</evidence>
<dbReference type="InterPro" id="IPR027417">
    <property type="entry name" value="P-loop_NTPase"/>
</dbReference>
<evidence type="ECO:0000256" key="10">
    <source>
        <dbReference type="SAM" id="MobiDB-lite"/>
    </source>
</evidence>
<keyword evidence="6 8" id="KW-0342">GTP-binding</keyword>
<organism evidence="12 13">
    <name type="scientific">Christensenella minuta</name>
    <dbReference type="NCBI Taxonomy" id="626937"/>
    <lineage>
        <taxon>Bacteria</taxon>
        <taxon>Bacillati</taxon>
        <taxon>Bacillota</taxon>
        <taxon>Clostridia</taxon>
        <taxon>Christensenellales</taxon>
        <taxon>Christensenellaceae</taxon>
        <taxon>Christensenella</taxon>
    </lineage>
</organism>
<gene>
    <name evidence="8" type="primary">infB</name>
    <name evidence="12" type="ORF">HMPREF3293_02385</name>
</gene>
<dbReference type="HAMAP" id="MF_00100_B">
    <property type="entry name" value="IF_2_B"/>
    <property type="match status" value="1"/>
</dbReference>
<protein>
    <recommendedName>
        <fullName evidence="2 8">Translation initiation factor IF-2</fullName>
    </recommendedName>
</protein>
<dbReference type="PATRIC" id="fig|626937.4.peg.2342"/>
<evidence type="ECO:0000259" key="11">
    <source>
        <dbReference type="PROSITE" id="PS51722"/>
    </source>
</evidence>
<dbReference type="Gene3D" id="3.40.50.10050">
    <property type="entry name" value="Translation initiation factor IF- 2, domain 3"/>
    <property type="match status" value="1"/>
</dbReference>
<evidence type="ECO:0000313" key="12">
    <source>
        <dbReference type="EMBL" id="KXK65127.1"/>
    </source>
</evidence>
<dbReference type="CDD" id="cd03692">
    <property type="entry name" value="mtIF2_IVc"/>
    <property type="match status" value="1"/>
</dbReference>
<dbReference type="FunFam" id="3.40.50.10050:FF:000001">
    <property type="entry name" value="Translation initiation factor IF-2"/>
    <property type="match status" value="1"/>
</dbReference>
<feature type="binding site" evidence="8">
    <location>
        <begin position="378"/>
        <end position="382"/>
    </location>
    <ligand>
        <name>GTP</name>
        <dbReference type="ChEBI" id="CHEBI:37565"/>
    </ligand>
</feature>
<dbReference type="InterPro" id="IPR053905">
    <property type="entry name" value="EF-G-like_DII"/>
</dbReference>
<dbReference type="GO" id="GO:0003924">
    <property type="term" value="F:GTPase activity"/>
    <property type="evidence" value="ECO:0007669"/>
    <property type="project" value="UniProtKB-UniRule"/>
</dbReference>
<feature type="binding site" evidence="8">
    <location>
        <begin position="332"/>
        <end position="339"/>
    </location>
    <ligand>
        <name>GTP</name>
        <dbReference type="ChEBI" id="CHEBI:37565"/>
    </ligand>
</feature>
<sequence length="821" mass="90816">MSKIRILETNKSLLANAQNIFNRILEMQTEADGQIRDIKAIEAKILDIEKIKNEKARAEKEEQQRAEEEAKRLAEQEAKAAEEKAALQKAAITDVKEETETPEPAEAAEAHKAAPQKKTEQPARPAAREPQQQQQRAPQGRRPEAKEKPIPQKQETKEAPKKQERGDAKPVKKFANTNAKPGGFEHGKKTKKQLEEERMKRPKIKERVFNIDDDDFPKGSRKRHKKQQQPKMVIEPIRIEKAVITEETISVKLFSEKIGKPVSEILKKLLLLGMMSTINSQIDFDTATLVAGEFGIELEQKIEKTAEDILVEEAPDTEEQLQKRPPIVTIMGHVDHGKTSLLDKIRQSKVTEGEAGGITQHIGAYQVELNGEKITFIDTPGHEAFTAMRARGAQVTDIAIIVVAADDGIMPQTVEAINHAKSADVPIIVAVNKIDRPNANIQKIMQELTEHDLLPEEWGGETIVVPVSAKTGEGIDKLLEMILLVAEVQELKANPDRLAKGTIVEAQLDKGRGPVATVLVETGTLRTGDTIIAGTAYGRVRAMVDDLGQTVNEALPSQPVEVIGFSEVPVAGDILHAAPADKLSKQVAEERKDRQKAEMLKKMSKVSLDDLFSQIAEGQIKDLNIVIKADVQGSVEAVRQSLEKLSNEEVRVRAIHCGVGAITETDVMLASAANAIIIGFNVRPDNMAQAAAEREKVDIRLYRIIYKAIEDITAAMKGMLEPEFEELVIGHAEVRQTFKVSAVGTIAGCYVTDGMIRRNAQARLLRDNVVIYEGALSSLKRFKDDAKEVAQGYECGLSLERFDDIKEGDVVECFEMHEIAR</sequence>
<dbReference type="InterPro" id="IPR000178">
    <property type="entry name" value="TF_IF2_bacterial-like"/>
</dbReference>
<dbReference type="Pfam" id="PF11987">
    <property type="entry name" value="IF-2"/>
    <property type="match status" value="1"/>
</dbReference>
<feature type="compositionally biased region" description="Basic and acidic residues" evidence="10">
    <location>
        <begin position="183"/>
        <end position="199"/>
    </location>
</feature>
<dbReference type="InterPro" id="IPR036925">
    <property type="entry name" value="TIF_IF2_dom3_sf"/>
</dbReference>
<feature type="region of interest" description="Disordered" evidence="10">
    <location>
        <begin position="55"/>
        <end position="199"/>
    </location>
</feature>
<reference evidence="12 13" key="1">
    <citation type="submission" date="2016-02" db="EMBL/GenBank/DDBJ databases">
        <authorList>
            <person name="Wen L."/>
            <person name="He K."/>
            <person name="Yang H."/>
        </authorList>
    </citation>
    <scope>NUCLEOTIDE SEQUENCE [LARGE SCALE GENOMIC DNA]</scope>
    <source>
        <strain evidence="12 13">DSM 22607</strain>
    </source>
</reference>
<evidence type="ECO:0000256" key="9">
    <source>
        <dbReference type="RuleBase" id="RU000644"/>
    </source>
</evidence>
<dbReference type="RefSeq" id="WP_066518980.1">
    <property type="nucleotide sequence ID" value="NZ_CABMOF010000001.1"/>
</dbReference>
<evidence type="ECO:0000313" key="13">
    <source>
        <dbReference type="Proteomes" id="UP000070366"/>
    </source>
</evidence>
<feature type="compositionally biased region" description="Basic and acidic residues" evidence="10">
    <location>
        <begin position="55"/>
        <end position="86"/>
    </location>
</feature>
<dbReference type="NCBIfam" id="TIGR00487">
    <property type="entry name" value="IF-2"/>
    <property type="match status" value="1"/>
</dbReference>
<dbReference type="EMBL" id="LSZW01000063">
    <property type="protein sequence ID" value="KXK65127.1"/>
    <property type="molecule type" value="Genomic_DNA"/>
</dbReference>
<keyword evidence="4 8" id="KW-0547">Nucleotide-binding</keyword>
<evidence type="ECO:0000256" key="3">
    <source>
        <dbReference type="ARBA" id="ARBA00022540"/>
    </source>
</evidence>
<dbReference type="GO" id="GO:0003743">
    <property type="term" value="F:translation initiation factor activity"/>
    <property type="evidence" value="ECO:0007669"/>
    <property type="project" value="UniProtKB-UniRule"/>
</dbReference>
<dbReference type="InterPro" id="IPR009000">
    <property type="entry name" value="Transl_B-barrel_sf"/>
</dbReference>
<name>A0A136Q3C6_9FIRM</name>
<keyword evidence="13" id="KW-1185">Reference proteome</keyword>
<feature type="compositionally biased region" description="Basic residues" evidence="10">
    <location>
        <begin position="219"/>
        <end position="228"/>
    </location>
</feature>
<keyword evidence="8" id="KW-0963">Cytoplasm</keyword>
<dbReference type="GO" id="GO:0005829">
    <property type="term" value="C:cytosol"/>
    <property type="evidence" value="ECO:0007669"/>
    <property type="project" value="TreeGrafter"/>
</dbReference>
<feature type="compositionally biased region" description="Basic and acidic residues" evidence="10">
    <location>
        <begin position="108"/>
        <end position="121"/>
    </location>
</feature>
<feature type="compositionally biased region" description="Basic and acidic residues" evidence="10">
    <location>
        <begin position="141"/>
        <end position="170"/>
    </location>
</feature>
<comment type="similarity">
    <text evidence="1 8 9">Belongs to the TRAFAC class translation factor GTPase superfamily. Classic translation factor GTPase family. IF-2 subfamily.</text>
</comment>